<dbReference type="InterPro" id="IPR020845">
    <property type="entry name" value="AMP-binding_CS"/>
</dbReference>
<dbReference type="Gene3D" id="2.30.38.10">
    <property type="entry name" value="Luciferase, Domain 3"/>
    <property type="match status" value="1"/>
</dbReference>
<dbReference type="Gene3D" id="3.30.559.10">
    <property type="entry name" value="Chloramphenicol acetyltransferase-like domain"/>
    <property type="match status" value="1"/>
</dbReference>
<dbReference type="PANTHER" id="PTHR45527">
    <property type="entry name" value="NONRIBOSOMAL PEPTIDE SYNTHETASE"/>
    <property type="match status" value="1"/>
</dbReference>
<comment type="caution">
    <text evidence="10">The sequence shown here is derived from an EMBL/GenBank/DDBJ whole genome shotgun (WGS) entry which is preliminary data.</text>
</comment>
<dbReference type="InterPro" id="IPR001242">
    <property type="entry name" value="Condensation_dom"/>
</dbReference>
<dbReference type="Pfam" id="PF00550">
    <property type="entry name" value="PP-binding"/>
    <property type="match status" value="2"/>
</dbReference>
<dbReference type="Gene3D" id="1.10.1200.10">
    <property type="entry name" value="ACP-like"/>
    <property type="match status" value="1"/>
</dbReference>
<dbReference type="Gene3D" id="3.30.559.30">
    <property type="entry name" value="Nonribosomal peptide synthetase, condensation domain"/>
    <property type="match status" value="1"/>
</dbReference>
<accession>A0ABW0CX26</accession>
<evidence type="ECO:0000313" key="10">
    <source>
        <dbReference type="EMBL" id="MFC5220500.1"/>
    </source>
</evidence>
<name>A0ABW0CX26_STRCD</name>
<evidence type="ECO:0000256" key="2">
    <source>
        <dbReference type="ARBA" id="ARBA00005102"/>
    </source>
</evidence>
<dbReference type="InterPro" id="IPR036736">
    <property type="entry name" value="ACP-like_sf"/>
</dbReference>
<dbReference type="PROSITE" id="PS50075">
    <property type="entry name" value="CARRIER"/>
    <property type="match status" value="2"/>
</dbReference>
<comment type="similarity">
    <text evidence="3">Belongs to the ATP-dependent AMP-binding enzyme family. MbtB subfamily.</text>
</comment>
<comment type="cofactor">
    <cofactor evidence="1">
        <name>pantetheine 4'-phosphate</name>
        <dbReference type="ChEBI" id="CHEBI:47942"/>
    </cofactor>
</comment>
<dbReference type="EMBL" id="JBHSKM010000050">
    <property type="protein sequence ID" value="MFC5220500.1"/>
    <property type="molecule type" value="Genomic_DNA"/>
</dbReference>
<proteinExistence type="inferred from homology"/>
<dbReference type="InterPro" id="IPR023213">
    <property type="entry name" value="CAT-like_dom_sf"/>
</dbReference>
<evidence type="ECO:0000256" key="5">
    <source>
        <dbReference type="ARBA" id="ARBA00022450"/>
    </source>
</evidence>
<dbReference type="InterPro" id="IPR020806">
    <property type="entry name" value="PKS_PP-bd"/>
</dbReference>
<evidence type="ECO:0000313" key="11">
    <source>
        <dbReference type="Proteomes" id="UP001596263"/>
    </source>
</evidence>
<dbReference type="InterPro" id="IPR057737">
    <property type="entry name" value="Condensation_MtbB-like"/>
</dbReference>
<dbReference type="PROSITE" id="PS00455">
    <property type="entry name" value="AMP_BINDING"/>
    <property type="match status" value="2"/>
</dbReference>
<keyword evidence="5" id="KW-0596">Phosphopantetheine</keyword>
<dbReference type="Gene3D" id="3.40.50.12780">
    <property type="entry name" value="N-terminal domain of ligase-like"/>
    <property type="match status" value="1"/>
</dbReference>
<evidence type="ECO:0000259" key="9">
    <source>
        <dbReference type="PROSITE" id="PS50075"/>
    </source>
</evidence>
<dbReference type="NCBIfam" id="TIGR01733">
    <property type="entry name" value="AA-adenyl-dom"/>
    <property type="match status" value="2"/>
</dbReference>
<reference evidence="11" key="1">
    <citation type="journal article" date="2019" name="Int. J. Syst. Evol. Microbiol.">
        <title>The Global Catalogue of Microorganisms (GCM) 10K type strain sequencing project: providing services to taxonomists for standard genome sequencing and annotation.</title>
        <authorList>
            <consortium name="The Broad Institute Genomics Platform"/>
            <consortium name="The Broad Institute Genome Sequencing Center for Infectious Disease"/>
            <person name="Wu L."/>
            <person name="Ma J."/>
        </authorList>
    </citation>
    <scope>NUCLEOTIDE SEQUENCE [LARGE SCALE GENOMIC DNA]</scope>
    <source>
        <strain evidence="11">KCTC 42586</strain>
    </source>
</reference>
<feature type="domain" description="Carrier" evidence="9">
    <location>
        <begin position="737"/>
        <end position="812"/>
    </location>
</feature>
<dbReference type="InterPro" id="IPR042099">
    <property type="entry name" value="ANL_N_sf"/>
</dbReference>
<evidence type="ECO:0000256" key="1">
    <source>
        <dbReference type="ARBA" id="ARBA00001957"/>
    </source>
</evidence>
<evidence type="ECO:0000256" key="6">
    <source>
        <dbReference type="ARBA" id="ARBA00022553"/>
    </source>
</evidence>
<evidence type="ECO:0000256" key="7">
    <source>
        <dbReference type="ARBA" id="ARBA00022598"/>
    </source>
</evidence>
<evidence type="ECO:0000256" key="4">
    <source>
        <dbReference type="ARBA" id="ARBA00016743"/>
    </source>
</evidence>
<dbReference type="CDD" id="cd19535">
    <property type="entry name" value="Cyc_NRPS"/>
    <property type="match status" value="1"/>
</dbReference>
<dbReference type="SMART" id="SM00823">
    <property type="entry name" value="PKS_PP"/>
    <property type="match status" value="2"/>
</dbReference>
<gene>
    <name evidence="10" type="ORF">ACFPQ9_42510</name>
</gene>
<dbReference type="Gene3D" id="3.30.300.30">
    <property type="match status" value="2"/>
</dbReference>
<dbReference type="PROSITE" id="PS00012">
    <property type="entry name" value="PHOSPHOPANTETHEINE"/>
    <property type="match status" value="1"/>
</dbReference>
<dbReference type="InterPro" id="IPR000873">
    <property type="entry name" value="AMP-dep_synth/lig_dom"/>
</dbReference>
<dbReference type="Pfam" id="PF13193">
    <property type="entry name" value="AMP-binding_C"/>
    <property type="match status" value="2"/>
</dbReference>
<organism evidence="10 11">
    <name type="scientific">Streptomyces coerulescens</name>
    <dbReference type="NCBI Taxonomy" id="29304"/>
    <lineage>
        <taxon>Bacteria</taxon>
        <taxon>Bacillati</taxon>
        <taxon>Actinomycetota</taxon>
        <taxon>Actinomycetes</taxon>
        <taxon>Kitasatosporales</taxon>
        <taxon>Streptomycetaceae</taxon>
        <taxon>Streptomyces</taxon>
    </lineage>
</organism>
<dbReference type="SUPFAM" id="SSF47336">
    <property type="entry name" value="ACP-like"/>
    <property type="match status" value="2"/>
</dbReference>
<protein>
    <recommendedName>
        <fullName evidence="4">Phenyloxazoline synthase MbtB</fullName>
    </recommendedName>
    <alternativeName>
        <fullName evidence="8">Mycobactin synthetase protein B</fullName>
    </alternativeName>
</protein>
<keyword evidence="7" id="KW-0436">Ligase</keyword>
<feature type="domain" description="Carrier" evidence="9">
    <location>
        <begin position="1804"/>
        <end position="1880"/>
    </location>
</feature>
<evidence type="ECO:0000256" key="8">
    <source>
        <dbReference type="ARBA" id="ARBA00033440"/>
    </source>
</evidence>
<dbReference type="Gene3D" id="3.40.50.1820">
    <property type="entry name" value="alpha/beta hydrolase"/>
    <property type="match status" value="1"/>
</dbReference>
<dbReference type="SUPFAM" id="SSF56801">
    <property type="entry name" value="Acetyl-CoA synthetase-like"/>
    <property type="match status" value="2"/>
</dbReference>
<evidence type="ECO:0000256" key="3">
    <source>
        <dbReference type="ARBA" id="ARBA00007380"/>
    </source>
</evidence>
<dbReference type="InterPro" id="IPR006162">
    <property type="entry name" value="Ppantetheine_attach_site"/>
</dbReference>
<dbReference type="Pfam" id="PF00501">
    <property type="entry name" value="AMP-binding"/>
    <property type="match status" value="2"/>
</dbReference>
<keyword evidence="11" id="KW-1185">Reference proteome</keyword>
<dbReference type="PANTHER" id="PTHR45527:SF10">
    <property type="entry name" value="PYOCHELIN SYNTHASE PCHF"/>
    <property type="match status" value="1"/>
</dbReference>
<keyword evidence="6" id="KW-0597">Phosphoprotein</keyword>
<dbReference type="Gene3D" id="3.40.50.980">
    <property type="match status" value="2"/>
</dbReference>
<dbReference type="SUPFAM" id="SSF52777">
    <property type="entry name" value="CoA-dependent acyltransferases"/>
    <property type="match status" value="3"/>
</dbReference>
<dbReference type="InterPro" id="IPR010071">
    <property type="entry name" value="AA_adenyl_dom"/>
</dbReference>
<dbReference type="InterPro" id="IPR029058">
    <property type="entry name" value="AB_hydrolase_fold"/>
</dbReference>
<dbReference type="InterPro" id="IPR025110">
    <property type="entry name" value="AMP-bd_C"/>
</dbReference>
<comment type="pathway">
    <text evidence="2">Siderophore biosynthesis; mycobactin biosynthesis.</text>
</comment>
<dbReference type="RefSeq" id="WP_380865344.1">
    <property type="nucleotide sequence ID" value="NZ_JBHSKM010000050.1"/>
</dbReference>
<dbReference type="InterPro" id="IPR045851">
    <property type="entry name" value="AMP-bd_C_sf"/>
</dbReference>
<dbReference type="InterPro" id="IPR009081">
    <property type="entry name" value="PP-bd_ACP"/>
</dbReference>
<sequence>MSADLVPATVAWGPRLPLEPVTPEAPAQHVRTTLDADRWREISRRALASGLEPVTVLQAAVTEVLGLWARDPEFGLRLRSAGGCVTADVAVLADGGFAGRAARLRDTTAPASGTVPPTWPTPLVECVDAVAGPAADAPPGPAPVLTVRLEPCGDGVAAEWESPAAALPAGLVADMAESWCGLLVTLAGDPQAWTAPRSPLRLPAAQERQRAEVNATAAPVPKGLLHEAVARAAALHPERTAVVAADRRLRYTELVARSRRIGRRLRELGARPGALVAVCMEKGWEQPVGILGVLESGAAWVPVDPELPAERRAYLLETTGAQVVLTQRSVARRLRWPAGVTVLAVDDDEEWAGTDDGPLPAAQGQDDVAYVLFTSGSTGRPKGVMVPHRGALNTVLDVNDRYGVTCEDRFLGLSAMSFDLSLWDMFGALCAGAALVLPAPGSERDPAHWLQLVRREGVTTWMGAPALFELFCEQVERDPEPWADSLRLLILGGDWIPLSLPARAQDIAPDVRFVSLGGNTEASILSCTYDVERLDPEWRSIPYGKPLANQTLHVLDSALRDRPVGVPGDLYIGGTGVALGYWQDPERTAAAFLTHPQTGERLYRTGDLGRVLPDGNVEFLGRADFQVKVDGHRIEPGEVEAVLTSHATVDTAVVTALPRTDGELGNQALAGYVTPAAGSRPDAEVLRAYLADRLPAYLVPAHLVVLAELPLTAHGKVDRRALPRPGAAAGPGGTADAPRTPTQALVAGLWSEILGVDNVGPDDSFFELGGNSLLGIRVMNRLGERLGRDLDAHGLFRHRTVAELSLAIDRVRADEGSGGALPVVRHDPDQAHEPFPLTDQQQAYCVGRTGSLASGNVSAHMYLEFEGHGLDVDRFRRAWQRVVDRHPMLRAVVRPGTMSQQVLASVPPYEMPVIDLRGAEGDAVRAGLAEIRERYSHEVRPVDTWPLFDVVVARLDGERFRVHFSIDALCADFASARVLFDDLTRFYADPEARPAPPAPDYRDYVLAAAELAGTERYRRSLAYWEQRLRSLPPAPDLPLARTPESVDAPRFVRRSVRLDAERWKRLVARAGVAGLTPAGVLLAVYAQALAGWARSPRFTLNVTNLNRLPLHPEVDGTVGEFASFALVEVDGSGEGDFTTRARRVQEQLWSDLSHSHVSGVQLLRELMRLRKGFDGALMPVVFTSAVPLAGGTSALLDGVLRQTYGITQTPQVWMDLLTEVQDDELVVNWDVAQSLFAPEVLDGIFGTLRTLLTRLADDEAAWSADEALGPVPEPVTDGTGPGRGVCREVPDLLVQDLFLERVTDAPDRVAVVASDRTLTYAQLHREACRVAHWLRARGARAGSPVAIVMDKGWEQIAAAYGVLYAGAPYLPVDAEAGAPRVRELLERCGVELVLTQRALRDTADGRHTLCVDDLPPDDVAEEIPPPECPATPADLAYVLFTSGSSGRPKGVMLEHRGVVNALRETVDTFGIGPDDRALALTALHHDMSVFDVFGVLGAGGTLVVPDASSRREAAHWADLMARHTVTVWNSVPAMMEMLLEHLGEADGPLSDLRLAYLGGDWLPLPAVRRLHERAGVEVVSVGGPTETTLWNVWHRVRDLAPDLRSVPYGTPIANTGYHILDERMRDRPVWATGEMYCSGVGLARGYWGDDERTAAAFVTHPRTGERLYRTGDLGRFLPDGTIEFMGRADFQIKVNGHRIEPGEVEAALLSHPSVTAAVVTGLPRPDGAGHRGLTAHVVPAPTGPHREAAALGPVLRAHLRDTLPPYMVPSAFVVLDALPLNANGKVDRGALPAPRVEPATGSGGPSSAVAEVCAAVWADVLGVAAVHEHANFFELGGDSVLATRIVARLRQIFASEGVSLRMVFLTPTVAELARAVVEQEDFPGRSERAAAIHLRIARMSPDEVARELSARRASAKGGV</sequence>
<dbReference type="Pfam" id="PF00668">
    <property type="entry name" value="Condensation"/>
    <property type="match status" value="1"/>
</dbReference>
<dbReference type="Proteomes" id="UP001596263">
    <property type="component" value="Unassembled WGS sequence"/>
</dbReference>